<dbReference type="SUPFAM" id="SSF51126">
    <property type="entry name" value="Pectin lyase-like"/>
    <property type="match status" value="1"/>
</dbReference>
<keyword evidence="12" id="KW-0720">Serine protease</keyword>
<reference evidence="20" key="1">
    <citation type="journal article" date="2007" name="Infect. Immun.">
        <title>Contribution of a novel gene, rpeA, encoding a putative autotransporter adhesin to intestinal colonization by rabbit-specific enteropathogenic Escherichia coli.</title>
        <authorList>
            <person name="Leyton D.L."/>
            <person name="Adams L.M."/>
            <person name="Kelly M."/>
            <person name="Sloan J."/>
            <person name="Tauschek M."/>
            <person name="Robins-Browne R.M."/>
            <person name="Hartland E.L."/>
        </authorList>
    </citation>
    <scope>NUCLEOTIDE SEQUENCE</scope>
    <source>
        <strain evidence="20">REPEC 83/39</strain>
        <plasmid evidence="20">pRAP</plasmid>
    </source>
</reference>
<dbReference type="InterPro" id="IPR036709">
    <property type="entry name" value="Autotransporte_beta_dom_sf"/>
</dbReference>
<feature type="domain" description="Peptidase S6" evidence="19">
    <location>
        <begin position="53"/>
        <end position="308"/>
    </location>
</feature>
<evidence type="ECO:0000256" key="13">
    <source>
        <dbReference type="ARBA" id="ARBA00023026"/>
    </source>
</evidence>
<dbReference type="Pfam" id="PF24078">
    <property type="entry name" value="Beta-sol_PIC_HAP1_IgA0_2nd"/>
    <property type="match status" value="1"/>
</dbReference>
<dbReference type="Pfam" id="PF02395">
    <property type="entry name" value="Peptidase_S6"/>
    <property type="match status" value="1"/>
</dbReference>
<dbReference type="AlphaFoldDB" id="Q673F0"/>
<evidence type="ECO:0000313" key="20">
    <source>
        <dbReference type="EMBL" id="AAT36311.1"/>
    </source>
</evidence>
<dbReference type="InterPro" id="IPR000710">
    <property type="entry name" value="Peptidase_S6"/>
</dbReference>
<keyword evidence="20" id="KW-0614">Plasmid</keyword>
<comment type="subcellular location">
    <subcellularLocation>
        <location evidence="3">Cell outer membrane</location>
        <topology evidence="3">Multi-pass membrane protein</topology>
    </subcellularLocation>
    <subcellularLocation>
        <location evidence="1">Cell surface</location>
    </subcellularLocation>
    <subcellularLocation>
        <location evidence="2">Periplasm</location>
    </subcellularLocation>
    <subcellularLocation>
        <location evidence="4">Secreted</location>
    </subcellularLocation>
</comment>
<dbReference type="InterPro" id="IPR009003">
    <property type="entry name" value="Peptidase_S1_PA"/>
</dbReference>
<evidence type="ECO:0000256" key="10">
    <source>
        <dbReference type="ARBA" id="ARBA00022764"/>
    </source>
</evidence>
<dbReference type="RefSeq" id="WP_032491133.1">
    <property type="nucleotide sequence ID" value="NZ_JBLRCQ010000037.1"/>
</dbReference>
<gene>
    <name evidence="20" type="primary">rpeA</name>
</gene>
<evidence type="ECO:0000256" key="11">
    <source>
        <dbReference type="ARBA" id="ARBA00022801"/>
    </source>
</evidence>
<protein>
    <submittedName>
        <fullName evidence="20">RpeA</fullName>
    </submittedName>
</protein>
<keyword evidence="16" id="KW-0998">Cell outer membrane</keyword>
<dbReference type="Gene3D" id="2.40.10.120">
    <property type="match status" value="1"/>
</dbReference>
<evidence type="ECO:0000256" key="2">
    <source>
        <dbReference type="ARBA" id="ARBA00004418"/>
    </source>
</evidence>
<dbReference type="Pfam" id="PF13018">
    <property type="entry name" value="ESPR"/>
    <property type="match status" value="1"/>
</dbReference>
<keyword evidence="15" id="KW-0865">Zymogen</keyword>
<dbReference type="SUPFAM" id="SSF50494">
    <property type="entry name" value="Trypsin-like serine proteases"/>
    <property type="match status" value="1"/>
</dbReference>
<keyword evidence="13" id="KW-0843">Virulence</keyword>
<evidence type="ECO:0000256" key="6">
    <source>
        <dbReference type="ARBA" id="ARBA00022525"/>
    </source>
</evidence>
<dbReference type="InterPro" id="IPR006315">
    <property type="entry name" value="OM_autotransptr_brl_dom"/>
</dbReference>
<accession>Q673F0</accession>
<evidence type="ECO:0000256" key="16">
    <source>
        <dbReference type="ARBA" id="ARBA00023237"/>
    </source>
</evidence>
<dbReference type="Gene3D" id="2.160.20.20">
    <property type="match status" value="2"/>
</dbReference>
<keyword evidence="8" id="KW-0812">Transmembrane</keyword>
<dbReference type="PANTHER" id="PTHR12338:SF10">
    <property type="entry name" value="ADHESION AND PENETRATION PROTEIN AUTOTRANSPORTER"/>
    <property type="match status" value="1"/>
</dbReference>
<keyword evidence="6" id="KW-0964">Secreted</keyword>
<evidence type="ECO:0000256" key="4">
    <source>
        <dbReference type="ARBA" id="ARBA00004613"/>
    </source>
</evidence>
<sequence length="1228" mass="131578">MNKIFSLKFSTASGGLIAVSELARKCVKKSFRRRHIASCLLMATLCPGYIFAGTVNSDIDYQLFRDFAENKGHFIAGSTNITITDKSGNVTGILDKAPMPDFSSVSSNGVATLINPQYVASVKHNGGYQGVTFGNKNQNPDNDHFNYKIVDRNNHAKLDFHAPRLNKVVTETAPSAITEQGATPGAYLDKERYPVFYRLGSGTQYIKDESGNLVKVGAAYSYLTGGTVPNPSSYNNGQMVSAASGSVFNYLTNGALPIYGEAGDSGSPLFGWDTTLNKWVLVGVLTAGNGPGGKANNWAVLPLDFIQTTLDEDNDAPVIYDSVNGGALDWVFDSATGIGTLTQGITKFEMHGQKAADLDAGKNLIFSGVDGKLNLKNDVHQGAGALTFKNDFTVASDSGNIWTGAGVIVDKDATVKWQINGQHNDALHKIGEGTLYVNGIGTNPGDLRVGDGTVILAQQADENGNKQAFNKLTITSGRPTVVLKDAEQVNPDNIYFGYRGGRLDLNGNNLSFSRIKNADSGANIVNNNKEIASLLTINGKGMDDKNNFQTFLGILGETDSKRHNGVLNVSYAPVAGSGVLNLSGGSNLNGDINVQNGGTLLLSGNPVQHAGNVFIEGDWNKTQFNLNNINVASGSSLHVSEYAELNGNINAGEGAFVSLGYTEGVTQRCKLDNNTGKTSCSHMTPENVVDSKASRVIATGDVTLNGGSLMHVGNASLTGGISGAPDSHLILSSDAMINLDKNSSVGRLVSEGGKVSMLSSEWSPKKFTIEESYTSNLALNMGVNIKDNVGDKIEILNLAQGANNSLDLSNLYGQSGELAYDLTIASAPSGTSHDFFSFASFDRGFTVYTPNTQVTEQDGKVLWQLKGKNPAPPESEKPVPPESEKPVPPESEKPVPPESEKPVPPETEKPVPPETEKPVPPETETPGATQPGNGLFDGKDNKKLLKDARNMFASRQYLISNSSDRWEMIIDDATRNDNVWAMNTFRTGGYDGFTAKQHGLDLGIHKAQDSDYFWGAGIGFHKGDTSNSLFRDDYKMFSGNLYLGKDFESGLFVNAAVGYKHLSENFKVKGELNDLSGKVNTNIVTAGARVGYRMHSDELQASVSPSVSVNSSWMEGGKIHAKERQVDLHSGWAASVKAGVLADKSFENSKVTGGIYRNFSVKDMPGVTLSDSWKSRNYEAKKDDHFTATIGVEGKITEKMNANLKVSSHFGGDFKTDTVGILGLKYEF</sequence>
<keyword evidence="7" id="KW-0645">Protease</keyword>
<dbReference type="InterPro" id="IPR005546">
    <property type="entry name" value="Autotransporte_beta"/>
</dbReference>
<dbReference type="PRINTS" id="PR00921">
    <property type="entry name" value="IGASERPTASE"/>
</dbReference>
<dbReference type="GO" id="GO:0009279">
    <property type="term" value="C:cell outer membrane"/>
    <property type="evidence" value="ECO:0007669"/>
    <property type="project" value="UniProtKB-SubCell"/>
</dbReference>
<dbReference type="PROSITE" id="PS51208">
    <property type="entry name" value="AUTOTRANSPORTER"/>
    <property type="match status" value="1"/>
</dbReference>
<feature type="region of interest" description="Disordered" evidence="17">
    <location>
        <begin position="865"/>
        <end position="940"/>
    </location>
</feature>
<evidence type="ECO:0000256" key="1">
    <source>
        <dbReference type="ARBA" id="ARBA00004241"/>
    </source>
</evidence>
<dbReference type="InterPro" id="IPR030396">
    <property type="entry name" value="Peptidase_S6_dom"/>
</dbReference>
<dbReference type="GO" id="GO:0005576">
    <property type="term" value="C:extracellular region"/>
    <property type="evidence" value="ECO:0007669"/>
    <property type="project" value="UniProtKB-SubCell"/>
</dbReference>
<evidence type="ECO:0000256" key="12">
    <source>
        <dbReference type="ARBA" id="ARBA00022825"/>
    </source>
</evidence>
<dbReference type="PANTHER" id="PTHR12338">
    <property type="entry name" value="AUTOTRANSPORTER"/>
    <property type="match status" value="1"/>
</dbReference>
<evidence type="ECO:0000259" key="18">
    <source>
        <dbReference type="PROSITE" id="PS51208"/>
    </source>
</evidence>
<dbReference type="EMBL" id="AY552473">
    <property type="protein sequence ID" value="AAT36311.1"/>
    <property type="molecule type" value="Genomic_DNA"/>
</dbReference>
<evidence type="ECO:0000256" key="7">
    <source>
        <dbReference type="ARBA" id="ARBA00022670"/>
    </source>
</evidence>
<evidence type="ECO:0000256" key="9">
    <source>
        <dbReference type="ARBA" id="ARBA00022729"/>
    </source>
</evidence>
<dbReference type="InterPro" id="IPR012332">
    <property type="entry name" value="Autotransporter_pectin_lyase_C"/>
</dbReference>
<dbReference type="NCBIfam" id="TIGR01414">
    <property type="entry name" value="autotrans_barl"/>
    <property type="match status" value="1"/>
</dbReference>
<keyword evidence="9" id="KW-0732">Signal</keyword>
<keyword evidence="10" id="KW-0574">Periplasm</keyword>
<evidence type="ECO:0000256" key="17">
    <source>
        <dbReference type="SAM" id="MobiDB-lite"/>
    </source>
</evidence>
<dbReference type="InterPro" id="IPR050909">
    <property type="entry name" value="Bact_Autotransporter_VF"/>
</dbReference>
<dbReference type="Gene3D" id="2.40.128.130">
    <property type="entry name" value="Autotransporter beta-domain"/>
    <property type="match status" value="1"/>
</dbReference>
<dbReference type="InterPro" id="IPR057393">
    <property type="entry name" value="PIC_HAP1_IgA0_b-sol2"/>
</dbReference>
<keyword evidence="5" id="KW-1134">Transmembrane beta strand</keyword>
<evidence type="ECO:0000256" key="3">
    <source>
        <dbReference type="ARBA" id="ARBA00004571"/>
    </source>
</evidence>
<evidence type="ECO:0000256" key="14">
    <source>
        <dbReference type="ARBA" id="ARBA00023136"/>
    </source>
</evidence>
<evidence type="ECO:0000256" key="5">
    <source>
        <dbReference type="ARBA" id="ARBA00022452"/>
    </source>
</evidence>
<dbReference type="GO" id="GO:0009986">
    <property type="term" value="C:cell surface"/>
    <property type="evidence" value="ECO:0007669"/>
    <property type="project" value="UniProtKB-SubCell"/>
</dbReference>
<keyword evidence="11" id="KW-0378">Hydrolase</keyword>
<feature type="domain" description="Autotransporter" evidence="18">
    <location>
        <begin position="972"/>
        <end position="1228"/>
    </location>
</feature>
<dbReference type="InterPro" id="IPR011050">
    <property type="entry name" value="Pectin_lyase_fold/virulence"/>
</dbReference>
<evidence type="ECO:0000256" key="15">
    <source>
        <dbReference type="ARBA" id="ARBA00023145"/>
    </source>
</evidence>
<dbReference type="InterPro" id="IPR024973">
    <property type="entry name" value="ESPR"/>
</dbReference>
<dbReference type="GO" id="GO:0042597">
    <property type="term" value="C:periplasmic space"/>
    <property type="evidence" value="ECO:0007669"/>
    <property type="project" value="UniProtKB-SubCell"/>
</dbReference>
<geneLocation type="plasmid" evidence="20">
    <name>pRAP</name>
</geneLocation>
<evidence type="ECO:0000256" key="8">
    <source>
        <dbReference type="ARBA" id="ARBA00022692"/>
    </source>
</evidence>
<name>Q673F0_ECOLX</name>
<evidence type="ECO:0000259" key="19">
    <source>
        <dbReference type="PROSITE" id="PS51691"/>
    </source>
</evidence>
<dbReference type="SUPFAM" id="SSF103515">
    <property type="entry name" value="Autotransporter"/>
    <property type="match status" value="1"/>
</dbReference>
<dbReference type="GO" id="GO:0006508">
    <property type="term" value="P:proteolysis"/>
    <property type="evidence" value="ECO:0007669"/>
    <property type="project" value="UniProtKB-KW"/>
</dbReference>
<dbReference type="GO" id="GO:0004252">
    <property type="term" value="F:serine-type endopeptidase activity"/>
    <property type="evidence" value="ECO:0007669"/>
    <property type="project" value="InterPro"/>
</dbReference>
<dbReference type="PROSITE" id="PS51691">
    <property type="entry name" value="PEPTIDASE_S6"/>
    <property type="match status" value="1"/>
</dbReference>
<proteinExistence type="predicted"/>
<keyword evidence="14" id="KW-0472">Membrane</keyword>
<organism evidence="20">
    <name type="scientific">Escherichia coli</name>
    <dbReference type="NCBI Taxonomy" id="562"/>
    <lineage>
        <taxon>Bacteria</taxon>
        <taxon>Pseudomonadati</taxon>
        <taxon>Pseudomonadota</taxon>
        <taxon>Gammaproteobacteria</taxon>
        <taxon>Enterobacterales</taxon>
        <taxon>Enterobacteriaceae</taxon>
        <taxon>Escherichia</taxon>
    </lineage>
</organism>
<feature type="compositionally biased region" description="Basic and acidic residues" evidence="17">
    <location>
        <begin position="874"/>
        <end position="919"/>
    </location>
</feature>